<keyword evidence="3 6" id="KW-0479">Metal-binding</keyword>
<evidence type="ECO:0000313" key="10">
    <source>
        <dbReference type="Proteomes" id="UP000014216"/>
    </source>
</evidence>
<keyword evidence="10" id="KW-1185">Reference proteome</keyword>
<dbReference type="InterPro" id="IPR058240">
    <property type="entry name" value="rSAM_sf"/>
</dbReference>
<dbReference type="SMART" id="SM00729">
    <property type="entry name" value="Elp3"/>
    <property type="match status" value="1"/>
</dbReference>
<comment type="caution">
    <text evidence="9">The sequence shown here is derived from an EMBL/GenBank/DDBJ whole genome shotgun (WGS) entry which is preliminary data.</text>
</comment>
<feature type="region of interest" description="Disordered" evidence="7">
    <location>
        <begin position="568"/>
        <end position="598"/>
    </location>
</feature>
<dbReference type="PROSITE" id="PS51918">
    <property type="entry name" value="RADICAL_SAM"/>
    <property type="match status" value="1"/>
</dbReference>
<evidence type="ECO:0000256" key="1">
    <source>
        <dbReference type="ARBA" id="ARBA00022485"/>
    </source>
</evidence>
<keyword evidence="1 6" id="KW-0004">4Fe-4S</keyword>
<dbReference type="GO" id="GO:0016491">
    <property type="term" value="F:oxidoreductase activity"/>
    <property type="evidence" value="ECO:0007669"/>
    <property type="project" value="UniProtKB-KW"/>
</dbReference>
<evidence type="ECO:0000256" key="5">
    <source>
        <dbReference type="ARBA" id="ARBA00023014"/>
    </source>
</evidence>
<dbReference type="AlphaFoldDB" id="S0G1N8"/>
<feature type="compositionally biased region" description="Basic residues" evidence="7">
    <location>
        <begin position="584"/>
        <end position="598"/>
    </location>
</feature>
<dbReference type="Pfam" id="PF04055">
    <property type="entry name" value="Radical_SAM"/>
    <property type="match status" value="1"/>
</dbReference>
<dbReference type="InterPro" id="IPR022946">
    <property type="entry name" value="UPF0313"/>
</dbReference>
<comment type="similarity">
    <text evidence="6">Belongs to the UPF0313 family.</text>
</comment>
<feature type="binding site" evidence="6">
    <location>
        <position position="321"/>
    </location>
    <ligand>
        <name>[4Fe-4S] cluster</name>
        <dbReference type="ChEBI" id="CHEBI:49883"/>
        <note>4Fe-4S-S-AdoMet</note>
    </ligand>
</feature>
<dbReference type="InterPro" id="IPR007197">
    <property type="entry name" value="rSAM"/>
</dbReference>
<comment type="cofactor">
    <cofactor evidence="6">
        <name>[4Fe-4S] cluster</name>
        <dbReference type="ChEBI" id="CHEBI:49883"/>
    </cofactor>
    <text evidence="6">Binds 1 [4Fe-4S] cluster. The cluster is coordinated with 3 cysteines and an exchangeable S-adenosyl-L-methionine.</text>
</comment>
<feature type="binding site" evidence="6">
    <location>
        <position position="325"/>
    </location>
    <ligand>
        <name>[4Fe-4S] cluster</name>
        <dbReference type="ChEBI" id="CHEBI:49883"/>
        <note>4Fe-4S-S-AdoMet</note>
    </ligand>
</feature>
<dbReference type="GO" id="GO:0051539">
    <property type="term" value="F:4 iron, 4 sulfur cluster binding"/>
    <property type="evidence" value="ECO:0007669"/>
    <property type="project" value="UniProtKB-KW"/>
</dbReference>
<dbReference type="PATRIC" id="fig|1286635.3.peg.3923"/>
<dbReference type="InterPro" id="IPR023404">
    <property type="entry name" value="rSAM_horseshoe"/>
</dbReference>
<evidence type="ECO:0000259" key="8">
    <source>
        <dbReference type="PROSITE" id="PS51918"/>
    </source>
</evidence>
<feature type="domain" description="Radical SAM core" evidence="8">
    <location>
        <begin position="307"/>
        <end position="583"/>
    </location>
</feature>
<dbReference type="SUPFAM" id="SSF102114">
    <property type="entry name" value="Radical SAM enzymes"/>
    <property type="match status" value="1"/>
</dbReference>
<dbReference type="HAMAP" id="MF_01251">
    <property type="entry name" value="UPF0313"/>
    <property type="match status" value="1"/>
</dbReference>
<evidence type="ECO:0000256" key="6">
    <source>
        <dbReference type="HAMAP-Rule" id="MF_01251"/>
    </source>
</evidence>
<evidence type="ECO:0000256" key="7">
    <source>
        <dbReference type="SAM" id="MobiDB-lite"/>
    </source>
</evidence>
<dbReference type="InterPro" id="IPR013704">
    <property type="entry name" value="UPF0313_N"/>
</dbReference>
<evidence type="ECO:0000256" key="4">
    <source>
        <dbReference type="ARBA" id="ARBA00023004"/>
    </source>
</evidence>
<dbReference type="GO" id="GO:0005506">
    <property type="term" value="F:iron ion binding"/>
    <property type="evidence" value="ECO:0007669"/>
    <property type="project" value="UniProtKB-UniRule"/>
</dbReference>
<sequence length="598" mass="67706">MIRTDTGWKSYRSDEFQLLIQPMFIPTTMAEVTALGWNRLDIILVTGDTYIDSPFMGISLIGKILIKDGFRVGIIAQPDLNTDKDILRLGPPALFWGVTAGAVDSMVANYTPLKKRRKIDDYTPGHINNRRPDRAVIAYTNLIRRFCKPCSPIILGGIEASLRRMAHYDFWSNKIRRSILFDAKADYLVFGMGHTTIRVLAQALKQKQPVENIPGIAYISGTRKGVELPCFDTVAKNSRAYTDAFTTFYRNTDPVTGQQLCQAHQDRYLVLNPPSPVSTTAQMDEIHDLPYEHDVHPFYKAMGPVRALDTIRFAIPTHYGCYGECRFCAITVHQGRTVQSRSPGSILRQARQFTAHPDFKGNIMDLGGPTANMYGYECPKKLSKGACQDKSCLFPDICHTLRPDHSRYLELLEKLYALPGIKKVFITSGIRYDLILQDKKHGMAFLKKLVKDHVSGQLKVAPEHCEKHVLNHMGKQTIDDLLAFKSAFDKLSADCGKPQFLTYYLMAAHPGCTQADMASLKRFTTDKLRTTPEQVQIFTPTPATYSTLMYHTGRDPFTRTSVFVEKDPVKKQRQKDVVTASRRPSGRKHRPYSRKNIR</sequence>
<dbReference type="InterPro" id="IPR024560">
    <property type="entry name" value="UPF0313_C"/>
</dbReference>
<dbReference type="Gene3D" id="3.80.30.20">
    <property type="entry name" value="tm_1862 like domain"/>
    <property type="match status" value="1"/>
</dbReference>
<feature type="binding site" evidence="6">
    <location>
        <position position="328"/>
    </location>
    <ligand>
        <name>[4Fe-4S] cluster</name>
        <dbReference type="ChEBI" id="CHEBI:49883"/>
        <note>4Fe-4S-S-AdoMet</note>
    </ligand>
</feature>
<evidence type="ECO:0000256" key="3">
    <source>
        <dbReference type="ARBA" id="ARBA00022723"/>
    </source>
</evidence>
<evidence type="ECO:0000313" key="9">
    <source>
        <dbReference type="EMBL" id="EMS78087.1"/>
    </source>
</evidence>
<keyword evidence="9" id="KW-0560">Oxidoreductase</keyword>
<dbReference type="SFLD" id="SFLDG01082">
    <property type="entry name" value="B12-binding_domain_containing"/>
    <property type="match status" value="1"/>
</dbReference>
<dbReference type="EMBL" id="APJX01000010">
    <property type="protein sequence ID" value="EMS78087.1"/>
    <property type="molecule type" value="Genomic_DNA"/>
</dbReference>
<dbReference type="Pfam" id="PF08497">
    <property type="entry name" value="Radical_SAM_N"/>
    <property type="match status" value="1"/>
</dbReference>
<proteinExistence type="inferred from homology"/>
<dbReference type="PANTHER" id="PTHR32331">
    <property type="entry name" value="UPF0313 PROTEIN YGIQ"/>
    <property type="match status" value="1"/>
</dbReference>
<dbReference type="SFLD" id="SFLDG01069">
    <property type="entry name" value="UPF0313"/>
    <property type="match status" value="1"/>
</dbReference>
<protein>
    <submittedName>
        <fullName evidence="9">Putative Fe-S oxidoreductase family protein</fullName>
        <ecNumber evidence="9">1.8.-.-</ecNumber>
    </submittedName>
</protein>
<accession>S0G1N8</accession>
<dbReference type="Proteomes" id="UP000014216">
    <property type="component" value="Unassembled WGS sequence"/>
</dbReference>
<gene>
    <name evidence="9" type="ORF">Dpo_10c00800</name>
</gene>
<name>S0G1N8_9BACT</name>
<dbReference type="PANTHER" id="PTHR32331:SF0">
    <property type="entry name" value="UPF0313 PROTEIN YGIQ"/>
    <property type="match status" value="1"/>
</dbReference>
<dbReference type="SFLD" id="SFLDS00029">
    <property type="entry name" value="Radical_SAM"/>
    <property type="match status" value="1"/>
</dbReference>
<dbReference type="InterPro" id="IPR006638">
    <property type="entry name" value="Elp3/MiaA/NifB-like_rSAM"/>
</dbReference>
<reference evidence="9 10" key="1">
    <citation type="journal article" date="2013" name="Genome Announc.">
        <title>Draft Genome Sequence of Desulfotignum phosphitoxidans DSM 13687 Strain FiPS-3.</title>
        <authorList>
            <person name="Poehlein A."/>
            <person name="Daniel R."/>
            <person name="Simeonova D.D."/>
        </authorList>
    </citation>
    <scope>NUCLEOTIDE SEQUENCE [LARGE SCALE GENOMIC DNA]</scope>
    <source>
        <strain evidence="9 10">DSM 13687</strain>
    </source>
</reference>
<keyword evidence="2 6" id="KW-0949">S-adenosyl-L-methionine</keyword>
<evidence type="ECO:0000256" key="2">
    <source>
        <dbReference type="ARBA" id="ARBA00022691"/>
    </source>
</evidence>
<organism evidence="9 10">
    <name type="scientific">Desulfotignum phosphitoxidans DSM 13687</name>
    <dbReference type="NCBI Taxonomy" id="1286635"/>
    <lineage>
        <taxon>Bacteria</taxon>
        <taxon>Pseudomonadati</taxon>
        <taxon>Thermodesulfobacteriota</taxon>
        <taxon>Desulfobacteria</taxon>
        <taxon>Desulfobacterales</taxon>
        <taxon>Desulfobacteraceae</taxon>
        <taxon>Desulfotignum</taxon>
    </lineage>
</organism>
<keyword evidence="5 6" id="KW-0411">Iron-sulfur</keyword>
<keyword evidence="4 6" id="KW-0408">Iron</keyword>
<dbReference type="EC" id="1.8.-.-" evidence="9"/>
<dbReference type="Pfam" id="PF11842">
    <property type="entry name" value="DUF3362"/>
    <property type="match status" value="1"/>
</dbReference>
<dbReference type="NCBIfam" id="TIGR03904">
    <property type="entry name" value="SAM_YgiQ"/>
    <property type="match status" value="1"/>
</dbReference>